<organism evidence="2 3">
    <name type="scientific">Variovorax boronicumulans</name>
    <dbReference type="NCBI Taxonomy" id="436515"/>
    <lineage>
        <taxon>Bacteria</taxon>
        <taxon>Pseudomonadati</taxon>
        <taxon>Pseudomonadota</taxon>
        <taxon>Betaproteobacteria</taxon>
        <taxon>Burkholderiales</taxon>
        <taxon>Comamonadaceae</taxon>
        <taxon>Variovorax</taxon>
    </lineage>
</organism>
<reference evidence="2" key="1">
    <citation type="submission" date="2023-07" db="EMBL/GenBank/DDBJ databases">
        <title>Sorghum-associated microbial communities from plants grown in Nebraska, USA.</title>
        <authorList>
            <person name="Schachtman D."/>
        </authorList>
    </citation>
    <scope>NUCLEOTIDE SEQUENCE</scope>
    <source>
        <strain evidence="2">DS3754</strain>
    </source>
</reference>
<accession>A0AAW8CZ62</accession>
<dbReference type="RefSeq" id="WP_307685380.1">
    <property type="nucleotide sequence ID" value="NZ_JAUSRD010000007.1"/>
</dbReference>
<evidence type="ECO:0000256" key="1">
    <source>
        <dbReference type="SAM" id="MobiDB-lite"/>
    </source>
</evidence>
<gene>
    <name evidence="2" type="ORF">J2W31_003305</name>
</gene>
<feature type="region of interest" description="Disordered" evidence="1">
    <location>
        <begin position="52"/>
        <end position="76"/>
    </location>
</feature>
<proteinExistence type="predicted"/>
<evidence type="ECO:0000313" key="2">
    <source>
        <dbReference type="EMBL" id="MDP9894182.1"/>
    </source>
</evidence>
<evidence type="ECO:0000313" key="3">
    <source>
        <dbReference type="Proteomes" id="UP001242045"/>
    </source>
</evidence>
<dbReference type="EMBL" id="JAUSRD010000007">
    <property type="protein sequence ID" value="MDP9894182.1"/>
    <property type="molecule type" value="Genomic_DNA"/>
</dbReference>
<protein>
    <submittedName>
        <fullName evidence="2">Uncharacterized protein</fullName>
    </submittedName>
</protein>
<name>A0AAW8CZ62_9BURK</name>
<sequence length="76" mass="8698">MHNLFSACPCGIDHLKRTHRSTWMRMLPWLRLYRCDNCGKLQLHSEREINAAKAKREAQAHAATKPRAGATGSLKR</sequence>
<dbReference type="AlphaFoldDB" id="A0AAW8CZ62"/>
<dbReference type="Proteomes" id="UP001242045">
    <property type="component" value="Unassembled WGS sequence"/>
</dbReference>
<comment type="caution">
    <text evidence="2">The sequence shown here is derived from an EMBL/GenBank/DDBJ whole genome shotgun (WGS) entry which is preliminary data.</text>
</comment>